<feature type="compositionally biased region" description="Pro residues" evidence="1">
    <location>
        <begin position="32"/>
        <end position="43"/>
    </location>
</feature>
<feature type="region of interest" description="Disordered" evidence="1">
    <location>
        <begin position="324"/>
        <end position="401"/>
    </location>
</feature>
<accession>A0AA38H9W1</accession>
<feature type="compositionally biased region" description="Low complexity" evidence="1">
    <location>
        <begin position="44"/>
        <end position="66"/>
    </location>
</feature>
<evidence type="ECO:0000313" key="3">
    <source>
        <dbReference type="Proteomes" id="UP001164286"/>
    </source>
</evidence>
<evidence type="ECO:0000256" key="1">
    <source>
        <dbReference type="SAM" id="MobiDB-lite"/>
    </source>
</evidence>
<feature type="compositionally biased region" description="Basic and acidic residues" evidence="1">
    <location>
        <begin position="140"/>
        <end position="152"/>
    </location>
</feature>
<feature type="compositionally biased region" description="Basic and acidic residues" evidence="1">
    <location>
        <begin position="567"/>
        <end position="576"/>
    </location>
</feature>
<protein>
    <submittedName>
        <fullName evidence="2">Uncharacterized protein</fullName>
    </submittedName>
</protein>
<feature type="compositionally biased region" description="Low complexity" evidence="1">
    <location>
        <begin position="343"/>
        <end position="363"/>
    </location>
</feature>
<comment type="caution">
    <text evidence="2">The sequence shown here is derived from an EMBL/GenBank/DDBJ whole genome shotgun (WGS) entry which is preliminary data.</text>
</comment>
<evidence type="ECO:0000313" key="2">
    <source>
        <dbReference type="EMBL" id="KAI9636547.1"/>
    </source>
</evidence>
<feature type="compositionally biased region" description="Low complexity" evidence="1">
    <location>
        <begin position="370"/>
        <end position="386"/>
    </location>
</feature>
<dbReference type="Proteomes" id="UP001164286">
    <property type="component" value="Unassembled WGS sequence"/>
</dbReference>
<dbReference type="PANTHER" id="PTHR37332">
    <property type="entry name" value="EXPRESSED PROTEIN"/>
    <property type="match status" value="1"/>
</dbReference>
<gene>
    <name evidence="2" type="ORF">MKK02DRAFT_45251</name>
</gene>
<reference evidence="2" key="1">
    <citation type="journal article" date="2022" name="G3 (Bethesda)">
        <title>High quality genome of the basidiomycete yeast Dioszegia hungarica PDD-24b-2 isolated from cloud water.</title>
        <authorList>
            <person name="Jarrige D."/>
            <person name="Haridas S."/>
            <person name="Bleykasten-Grosshans C."/>
            <person name="Joly M."/>
            <person name="Nadalig T."/>
            <person name="Sancelme M."/>
            <person name="Vuilleumier S."/>
            <person name="Grigoriev I.V."/>
            <person name="Amato P."/>
            <person name="Bringel F."/>
        </authorList>
    </citation>
    <scope>NUCLEOTIDE SEQUENCE</scope>
    <source>
        <strain evidence="2">PDD-24b-2</strain>
    </source>
</reference>
<organism evidence="2 3">
    <name type="scientific">Dioszegia hungarica</name>
    <dbReference type="NCBI Taxonomy" id="4972"/>
    <lineage>
        <taxon>Eukaryota</taxon>
        <taxon>Fungi</taxon>
        <taxon>Dikarya</taxon>
        <taxon>Basidiomycota</taxon>
        <taxon>Agaricomycotina</taxon>
        <taxon>Tremellomycetes</taxon>
        <taxon>Tremellales</taxon>
        <taxon>Bulleribasidiaceae</taxon>
        <taxon>Dioszegia</taxon>
    </lineage>
</organism>
<dbReference type="AlphaFoldDB" id="A0AA38H9W1"/>
<dbReference type="PANTHER" id="PTHR37332:SF1">
    <property type="entry name" value="ELMO DOMAIN-CONTAINING PROTEIN"/>
    <property type="match status" value="1"/>
</dbReference>
<feature type="compositionally biased region" description="Low complexity" evidence="1">
    <location>
        <begin position="84"/>
        <end position="102"/>
    </location>
</feature>
<dbReference type="GeneID" id="77732520"/>
<sequence length="576" mass="60896">MDFGSISGRSTKSSMKRKQSSSLLTAFRKSSQPPPTSYVPPPSTTSSHFPEPESPYSESVSSQSHSQAFYNDFAPGSASGSGGRYAESTSSSSRTAIGSSEGAGTYPTFGRGGAGRVKSGSGAPSVMSPPGLSGSTGSQGEKREKDKDRDKTGGGAIVRRPEDLVKVTRDRLVSWSYMMLWYQGDTHWFNTVKIPRTTTEAHLGPKALESRARNFFILGISLGLVFDIANGSDFLKAVNRVLDEWETMGEGGSKVRGLFKGQKGSRKSGSGGEYMGMQDGDSAIMQINLPFTLDFFQIHSTTCSLIRDIYRKILRLFLPSRQGWSPPPADPNALTHPSTIIHSAPFDSSSSSAPPFSRSNSGSVDHSQNTMRSPSTRSTSSASHTPGSFNPGAGYGSPLQNELEDMSMGMEQAFMAGAGTPGGSAGGAGGEGGSDSFQAFICGELGPDQMLVGEGQALTKEVVELFAKVDGKLRKHFSSLLRETDMLARRVLDDELNALMASLNPGARPMSFDYNAALSNTGNGFALGPSRRGSRSRPSSAGTGYQQSIETGSIPPVPLFSGSSTYGRERSGGEGG</sequence>
<dbReference type="RefSeq" id="XP_052946324.1">
    <property type="nucleotide sequence ID" value="XM_053093315.1"/>
</dbReference>
<name>A0AA38H9W1_9TREE</name>
<feature type="region of interest" description="Disordered" evidence="1">
    <location>
        <begin position="525"/>
        <end position="576"/>
    </location>
</feature>
<proteinExistence type="predicted"/>
<feature type="compositionally biased region" description="Polar residues" evidence="1">
    <location>
        <begin position="541"/>
        <end position="551"/>
    </location>
</feature>
<dbReference type="EMBL" id="JAKWFO010000005">
    <property type="protein sequence ID" value="KAI9636547.1"/>
    <property type="molecule type" value="Genomic_DNA"/>
</dbReference>
<feature type="region of interest" description="Disordered" evidence="1">
    <location>
        <begin position="1"/>
        <end position="157"/>
    </location>
</feature>
<feature type="compositionally biased region" description="Low complexity" evidence="1">
    <location>
        <begin position="528"/>
        <end position="540"/>
    </location>
</feature>
<keyword evidence="3" id="KW-1185">Reference proteome</keyword>